<evidence type="ECO:0000256" key="1">
    <source>
        <dbReference type="SAM" id="MobiDB-lite"/>
    </source>
</evidence>
<gene>
    <name evidence="2" type="ORF">ACKI1S_36255</name>
</gene>
<dbReference type="RefSeq" id="WP_369277604.1">
    <property type="nucleotide sequence ID" value="NZ_JBJVMW010000013.1"/>
</dbReference>
<evidence type="ECO:0000313" key="3">
    <source>
        <dbReference type="Proteomes" id="UP001631993"/>
    </source>
</evidence>
<evidence type="ECO:0000313" key="2">
    <source>
        <dbReference type="EMBL" id="MFM9651592.1"/>
    </source>
</evidence>
<reference evidence="2 3" key="1">
    <citation type="submission" date="2024-12" db="EMBL/GenBank/DDBJ databases">
        <title>Forecasting of Potato common scab and diversities of Pathogenic streptomyces spp. in china.</title>
        <authorList>
            <person name="Handique U."/>
            <person name="Wu J."/>
        </authorList>
    </citation>
    <scope>NUCLEOTIDE SEQUENCE [LARGE SCALE GENOMIC DNA]</scope>
    <source>
        <strain evidence="2 3">ZRIMU1585</strain>
    </source>
</reference>
<accession>A0ABW9IU50</accession>
<name>A0ABW9IU50_STRGJ</name>
<comment type="caution">
    <text evidence="2">The sequence shown here is derived from an EMBL/GenBank/DDBJ whole genome shotgun (WGS) entry which is preliminary data.</text>
</comment>
<keyword evidence="3" id="KW-1185">Reference proteome</keyword>
<protein>
    <submittedName>
        <fullName evidence="2">Uncharacterized protein</fullName>
    </submittedName>
</protein>
<feature type="region of interest" description="Disordered" evidence="1">
    <location>
        <begin position="28"/>
        <end position="53"/>
    </location>
</feature>
<sequence>MIHGSLKVNETTNCLPLGRISVNAIQTHGSGDRMLPGGQGHVSEPAQAREGGPRTAVDAHLRSFDASTETCRRVLDGLRRAL</sequence>
<proteinExistence type="predicted"/>
<dbReference type="EMBL" id="JBJVNE010000022">
    <property type="protein sequence ID" value="MFM9651592.1"/>
    <property type="molecule type" value="Genomic_DNA"/>
</dbReference>
<dbReference type="Proteomes" id="UP001631993">
    <property type="component" value="Unassembled WGS sequence"/>
</dbReference>
<organism evidence="2 3">
    <name type="scientific">Streptomyces galilaeus</name>
    <dbReference type="NCBI Taxonomy" id="33899"/>
    <lineage>
        <taxon>Bacteria</taxon>
        <taxon>Bacillati</taxon>
        <taxon>Actinomycetota</taxon>
        <taxon>Actinomycetes</taxon>
        <taxon>Kitasatosporales</taxon>
        <taxon>Streptomycetaceae</taxon>
        <taxon>Streptomyces</taxon>
    </lineage>
</organism>